<dbReference type="EMBL" id="VDEP01000474">
    <property type="protein sequence ID" value="KAA1073958.1"/>
    <property type="molecule type" value="Genomic_DNA"/>
</dbReference>
<evidence type="ECO:0000313" key="2">
    <source>
        <dbReference type="EMBL" id="KAA1073958.1"/>
    </source>
</evidence>
<accession>A0A5B0MD26</accession>
<gene>
    <name evidence="2" type="ORF">PGTUg99_026553</name>
</gene>
<dbReference type="Proteomes" id="UP000325313">
    <property type="component" value="Unassembled WGS sequence"/>
</dbReference>
<feature type="region of interest" description="Disordered" evidence="1">
    <location>
        <begin position="39"/>
        <end position="64"/>
    </location>
</feature>
<dbReference type="AlphaFoldDB" id="A0A5B0MD26"/>
<protein>
    <submittedName>
        <fullName evidence="2">Uncharacterized protein</fullName>
    </submittedName>
</protein>
<evidence type="ECO:0000256" key="1">
    <source>
        <dbReference type="SAM" id="MobiDB-lite"/>
    </source>
</evidence>
<organism evidence="2 3">
    <name type="scientific">Puccinia graminis f. sp. tritici</name>
    <dbReference type="NCBI Taxonomy" id="56615"/>
    <lineage>
        <taxon>Eukaryota</taxon>
        <taxon>Fungi</taxon>
        <taxon>Dikarya</taxon>
        <taxon>Basidiomycota</taxon>
        <taxon>Pucciniomycotina</taxon>
        <taxon>Pucciniomycetes</taxon>
        <taxon>Pucciniales</taxon>
        <taxon>Pucciniaceae</taxon>
        <taxon>Puccinia</taxon>
    </lineage>
</organism>
<evidence type="ECO:0000313" key="3">
    <source>
        <dbReference type="Proteomes" id="UP000325313"/>
    </source>
</evidence>
<proteinExistence type="predicted"/>
<feature type="compositionally biased region" description="Basic and acidic residues" evidence="1">
    <location>
        <begin position="39"/>
        <end position="50"/>
    </location>
</feature>
<name>A0A5B0MD26_PUCGR</name>
<comment type="caution">
    <text evidence="2">The sequence shown here is derived from an EMBL/GenBank/DDBJ whole genome shotgun (WGS) entry which is preliminary data.</text>
</comment>
<reference evidence="2 3" key="1">
    <citation type="submission" date="2019-05" db="EMBL/GenBank/DDBJ databases">
        <title>Emergence of the Ug99 lineage of the wheat stem rust pathogen through somatic hybridization.</title>
        <authorList>
            <person name="Li F."/>
            <person name="Upadhyaya N.M."/>
            <person name="Sperschneider J."/>
            <person name="Matny O."/>
            <person name="Nguyen-Phuc H."/>
            <person name="Mago R."/>
            <person name="Raley C."/>
            <person name="Miller M.E."/>
            <person name="Silverstein K.A.T."/>
            <person name="Henningsen E."/>
            <person name="Hirsch C.D."/>
            <person name="Visser B."/>
            <person name="Pretorius Z.A."/>
            <person name="Steffenson B.J."/>
            <person name="Schwessinger B."/>
            <person name="Dodds P.N."/>
            <person name="Figueroa M."/>
        </authorList>
    </citation>
    <scope>NUCLEOTIDE SEQUENCE [LARGE SCALE GENOMIC DNA]</scope>
    <source>
        <strain evidence="2 3">Ug99</strain>
    </source>
</reference>
<sequence>MYLVDRKEPLPIKEVDMIGRVSFRSTRYMYLIDRKEPLPIDEVHLPHRPEGNPSGQPGRDAGSQ</sequence>